<dbReference type="Proteomes" id="UP001208567">
    <property type="component" value="Unassembled WGS sequence"/>
</dbReference>
<dbReference type="Pfam" id="PF13439">
    <property type="entry name" value="Glyco_transf_4"/>
    <property type="match status" value="1"/>
</dbReference>
<evidence type="ECO:0000259" key="3">
    <source>
        <dbReference type="Pfam" id="PF00534"/>
    </source>
</evidence>
<evidence type="ECO:0000313" key="5">
    <source>
        <dbReference type="EMBL" id="GLC29727.1"/>
    </source>
</evidence>
<keyword evidence="1" id="KW-0328">Glycosyltransferase</keyword>
<evidence type="ECO:0000256" key="1">
    <source>
        <dbReference type="ARBA" id="ARBA00022676"/>
    </source>
</evidence>
<evidence type="ECO:0008006" key="7">
    <source>
        <dbReference type="Google" id="ProtNLM"/>
    </source>
</evidence>
<feature type="domain" description="Glycosyl transferase family 1" evidence="3">
    <location>
        <begin position="170"/>
        <end position="338"/>
    </location>
</feature>
<evidence type="ECO:0000259" key="4">
    <source>
        <dbReference type="Pfam" id="PF13439"/>
    </source>
</evidence>
<proteinExistence type="predicted"/>
<dbReference type="Gene3D" id="3.40.50.2000">
    <property type="entry name" value="Glycogen Phosphorylase B"/>
    <property type="match status" value="2"/>
</dbReference>
<dbReference type="PANTHER" id="PTHR12526">
    <property type="entry name" value="GLYCOSYLTRANSFERASE"/>
    <property type="match status" value="1"/>
</dbReference>
<keyword evidence="2" id="KW-0808">Transferase</keyword>
<dbReference type="CDD" id="cd03801">
    <property type="entry name" value="GT4_PimA-like"/>
    <property type="match status" value="1"/>
</dbReference>
<keyword evidence="6" id="KW-1185">Reference proteome</keyword>
<gene>
    <name evidence="5" type="ORF">bsdE14_11370</name>
</gene>
<dbReference type="InterPro" id="IPR001296">
    <property type="entry name" value="Glyco_trans_1"/>
</dbReference>
<reference evidence="5 6" key="1">
    <citation type="journal article" date="2024" name="Int. J. Syst. Evol. Microbiol.">
        <title>Clostridium omnivorum sp. nov., isolated from anoxic soil under the treatment of reductive soil disinfestation.</title>
        <authorList>
            <person name="Ueki A."/>
            <person name="Tonouchi A."/>
            <person name="Kaku N."/>
            <person name="Honma S."/>
            <person name="Ueki K."/>
        </authorList>
    </citation>
    <scope>NUCLEOTIDE SEQUENCE [LARGE SCALE GENOMIC DNA]</scope>
    <source>
        <strain evidence="5 6">E14</strain>
    </source>
</reference>
<dbReference type="SUPFAM" id="SSF53756">
    <property type="entry name" value="UDP-Glycosyltransferase/glycogen phosphorylase"/>
    <property type="match status" value="1"/>
</dbReference>
<dbReference type="EMBL" id="BRXR01000001">
    <property type="protein sequence ID" value="GLC29727.1"/>
    <property type="molecule type" value="Genomic_DNA"/>
</dbReference>
<feature type="domain" description="Glycosyltransferase subfamily 4-like N-terminal" evidence="4">
    <location>
        <begin position="74"/>
        <end position="160"/>
    </location>
</feature>
<accession>A0ABQ5N3E0</accession>
<organism evidence="5 6">
    <name type="scientific">Clostridium omnivorum</name>
    <dbReference type="NCBI Taxonomy" id="1604902"/>
    <lineage>
        <taxon>Bacteria</taxon>
        <taxon>Bacillati</taxon>
        <taxon>Bacillota</taxon>
        <taxon>Clostridia</taxon>
        <taxon>Eubacteriales</taxon>
        <taxon>Clostridiaceae</taxon>
        <taxon>Clostridium</taxon>
    </lineage>
</organism>
<dbReference type="RefSeq" id="WP_264849013.1">
    <property type="nucleotide sequence ID" value="NZ_BRXR01000001.1"/>
</dbReference>
<dbReference type="PANTHER" id="PTHR12526:SF629">
    <property type="entry name" value="TEICHURONIC ACID BIOSYNTHESIS GLYCOSYLTRANSFERASE TUAH-RELATED"/>
    <property type="match status" value="1"/>
</dbReference>
<evidence type="ECO:0000256" key="2">
    <source>
        <dbReference type="ARBA" id="ARBA00022679"/>
    </source>
</evidence>
<evidence type="ECO:0000313" key="6">
    <source>
        <dbReference type="Proteomes" id="UP001208567"/>
    </source>
</evidence>
<comment type="caution">
    <text evidence="5">The sequence shown here is derived from an EMBL/GenBank/DDBJ whole genome shotgun (WGS) entry which is preliminary data.</text>
</comment>
<dbReference type="Pfam" id="PF00534">
    <property type="entry name" value="Glycos_transf_1"/>
    <property type="match status" value="1"/>
</dbReference>
<name>A0ABQ5N3E0_9CLOT</name>
<protein>
    <recommendedName>
        <fullName evidence="7">Glycosyltransferase</fullName>
    </recommendedName>
</protein>
<dbReference type="InterPro" id="IPR028098">
    <property type="entry name" value="Glyco_trans_4-like_N"/>
</dbReference>
<sequence>MDKLNKIYLVGTTYPLEGSINGPSAVVSSLAKEFSKQNVVFEFLNYESGVQSKKKYIFTLAKKILFSRNVVFNVHTDGYIIPFIVMLLSKINRLNKYYLTVHGVHKMEIEYFKNPNKKNLILEKILYRYFDNLICVSNFLQKAINEIYNRKENVYVIHNGTYKVDEKYIEKKINNDQLKLIMTGGIKPIKGIFELIEVVDHIRNKLNINVSLDVYGGYHDINNLNKLNELIEKYNLQGYVNYKGIIKDKNELLNKYREADLNMCLSKFDTFNVAVIEAMSVGTPTIATNMCGASELISDYNNSFIVNYNSELNSQIAKIIRFLLDNNELYTKISEKAYLDIRNCSWQRTADKYIEIFNSIRL</sequence>